<comment type="catalytic activity">
    <reaction evidence="7 8">
        <text>2 reduced [adrenodoxin] + NADP(+) + H(+) = 2 oxidized [adrenodoxin] + NADPH</text>
        <dbReference type="Rhea" id="RHEA:42312"/>
        <dbReference type="Rhea" id="RHEA-COMP:9998"/>
        <dbReference type="Rhea" id="RHEA-COMP:9999"/>
        <dbReference type="ChEBI" id="CHEBI:15378"/>
        <dbReference type="ChEBI" id="CHEBI:33737"/>
        <dbReference type="ChEBI" id="CHEBI:33738"/>
        <dbReference type="ChEBI" id="CHEBI:57783"/>
        <dbReference type="ChEBI" id="CHEBI:58349"/>
        <dbReference type="EC" id="1.18.1.6"/>
    </reaction>
</comment>
<accession>A0A8H5GLU4</accession>
<dbReference type="GO" id="GO:0005739">
    <property type="term" value="C:mitochondrion"/>
    <property type="evidence" value="ECO:0007669"/>
    <property type="project" value="UniProtKB-SubCell"/>
</dbReference>
<evidence type="ECO:0000256" key="6">
    <source>
        <dbReference type="ARBA" id="ARBA00023002"/>
    </source>
</evidence>
<dbReference type="EC" id="1.18.1.6" evidence="8"/>
<keyword evidence="12" id="KW-1185">Reference proteome</keyword>
<dbReference type="Gene3D" id="3.40.50.720">
    <property type="entry name" value="NAD(P)-binding Rossmann-like Domain"/>
    <property type="match status" value="1"/>
</dbReference>
<evidence type="ECO:0000256" key="5">
    <source>
        <dbReference type="ARBA" id="ARBA00022857"/>
    </source>
</evidence>
<keyword evidence="5 8" id="KW-0521">NADP</keyword>
<feature type="binding site" evidence="10">
    <location>
        <begin position="205"/>
        <end position="206"/>
    </location>
    <ligand>
        <name>NADP(+)</name>
        <dbReference type="ChEBI" id="CHEBI:58349"/>
    </ligand>
</feature>
<evidence type="ECO:0000256" key="4">
    <source>
        <dbReference type="ARBA" id="ARBA00022827"/>
    </source>
</evidence>
<feature type="binding site" evidence="9">
    <location>
        <position position="45"/>
    </location>
    <ligand>
        <name>FAD</name>
        <dbReference type="ChEBI" id="CHEBI:57692"/>
    </ligand>
</feature>
<evidence type="ECO:0000256" key="9">
    <source>
        <dbReference type="PIRSR" id="PIRSR000362-1"/>
    </source>
</evidence>
<protein>
    <recommendedName>
        <fullName evidence="8">NADPH:adrenodoxin oxidoreductase, mitochondrial</fullName>
        <ecNumber evidence="8">1.18.1.6</ecNumber>
    </recommendedName>
</protein>
<dbReference type="PRINTS" id="PR00419">
    <property type="entry name" value="ADXRDTASE"/>
</dbReference>
<dbReference type="SUPFAM" id="SSF51971">
    <property type="entry name" value="Nucleotide-binding domain"/>
    <property type="match status" value="1"/>
</dbReference>
<dbReference type="GO" id="GO:0016491">
    <property type="term" value="F:oxidoreductase activity"/>
    <property type="evidence" value="ECO:0007669"/>
    <property type="project" value="UniProtKB-KW"/>
</dbReference>
<evidence type="ECO:0000256" key="8">
    <source>
        <dbReference type="PIRNR" id="PIRNR000362"/>
    </source>
</evidence>
<evidence type="ECO:0000256" key="10">
    <source>
        <dbReference type="PIRSR" id="PIRSR000362-2"/>
    </source>
</evidence>
<feature type="binding site" evidence="9">
    <location>
        <position position="14"/>
    </location>
    <ligand>
        <name>FAD</name>
        <dbReference type="ChEBI" id="CHEBI:57692"/>
    </ligand>
</feature>
<dbReference type="Gene3D" id="3.50.50.60">
    <property type="entry name" value="FAD/NAD(P)-binding domain"/>
    <property type="match status" value="1"/>
</dbReference>
<comment type="subcellular location">
    <subcellularLocation>
        <location evidence="8">Mitochondrion</location>
    </subcellularLocation>
</comment>
<dbReference type="PANTHER" id="PTHR48467:SF1">
    <property type="entry name" value="GLUTAMATE SYNTHASE 1 [NADH], CHLOROPLASTIC-LIKE"/>
    <property type="match status" value="1"/>
</dbReference>
<dbReference type="Proteomes" id="UP000559256">
    <property type="component" value="Unassembled WGS sequence"/>
</dbReference>
<name>A0A8H5GLU4_9AGAR</name>
<evidence type="ECO:0000256" key="7">
    <source>
        <dbReference type="ARBA" id="ARBA00048933"/>
    </source>
</evidence>
<comment type="cofactor">
    <cofactor evidence="1 8 9">
        <name>FAD</name>
        <dbReference type="ChEBI" id="CHEBI:57692"/>
    </cofactor>
</comment>
<evidence type="ECO:0000256" key="2">
    <source>
        <dbReference type="ARBA" id="ARBA00008312"/>
    </source>
</evidence>
<evidence type="ECO:0000256" key="3">
    <source>
        <dbReference type="ARBA" id="ARBA00022630"/>
    </source>
</evidence>
<evidence type="ECO:0000313" key="12">
    <source>
        <dbReference type="Proteomes" id="UP000559256"/>
    </source>
</evidence>
<proteinExistence type="inferred from homology"/>
<organism evidence="11 12">
    <name type="scientific">Tetrapyrgos nigripes</name>
    <dbReference type="NCBI Taxonomy" id="182062"/>
    <lineage>
        <taxon>Eukaryota</taxon>
        <taxon>Fungi</taxon>
        <taxon>Dikarya</taxon>
        <taxon>Basidiomycota</taxon>
        <taxon>Agaricomycotina</taxon>
        <taxon>Agaricomycetes</taxon>
        <taxon>Agaricomycetidae</taxon>
        <taxon>Agaricales</taxon>
        <taxon>Marasmiineae</taxon>
        <taxon>Marasmiaceae</taxon>
        <taxon>Tetrapyrgos</taxon>
    </lineage>
</organism>
<gene>
    <name evidence="11" type="ORF">D9758_004060</name>
</gene>
<keyword evidence="3 8" id="KW-0285">Flavoprotein</keyword>
<keyword evidence="4 8" id="KW-0274">FAD</keyword>
<feature type="binding site" evidence="10">
    <location>
        <position position="217"/>
    </location>
    <ligand>
        <name>NADP(+)</name>
        <dbReference type="ChEBI" id="CHEBI:58349"/>
    </ligand>
</feature>
<dbReference type="OrthoDB" id="333024at2759"/>
<dbReference type="PANTHER" id="PTHR48467">
    <property type="entry name" value="GLUTAMATE SYNTHASE 1 [NADH], CHLOROPLASTIC-LIKE"/>
    <property type="match status" value="1"/>
</dbReference>
<evidence type="ECO:0000256" key="1">
    <source>
        <dbReference type="ARBA" id="ARBA00001974"/>
    </source>
</evidence>
<feature type="binding site" evidence="9">
    <location>
        <position position="81"/>
    </location>
    <ligand>
        <name>FAD</name>
        <dbReference type="ChEBI" id="CHEBI:57692"/>
    </ligand>
</feature>
<comment type="similarity">
    <text evidence="2 8">Belongs to the ferredoxin--NADP reductase type 1 family.</text>
</comment>
<reference evidence="11 12" key="1">
    <citation type="journal article" date="2020" name="ISME J.">
        <title>Uncovering the hidden diversity of litter-decomposition mechanisms in mushroom-forming fungi.</title>
        <authorList>
            <person name="Floudas D."/>
            <person name="Bentzer J."/>
            <person name="Ahren D."/>
            <person name="Johansson T."/>
            <person name="Persson P."/>
            <person name="Tunlid A."/>
        </authorList>
    </citation>
    <scope>NUCLEOTIDE SEQUENCE [LARGE SCALE GENOMIC DNA]</scope>
    <source>
        <strain evidence="11 12">CBS 291.85</strain>
    </source>
</reference>
<comment type="caution">
    <text evidence="11">The sequence shown here is derived from an EMBL/GenBank/DDBJ whole genome shotgun (WGS) entry which is preliminary data.</text>
</comment>
<sequence>MRPMKLAVVGGGPSAFYVASRILSLLPKDNVNIHIYDRLWAPHGLVRYGVAPDHPEVKNCVHKFDEAARDPRLKFFGNINIGIKPSTTVPRSLHLPLSALLSNYTHLLFASGCTLPTLHPALLPSSYCIPALSLVHWYTQHPSQPPPPPLEHVHHVSVIGAGNVSLDVARMLLCPPSHLQSYDVPQSVMSVLSRSAVKHVSIIARRGPLEAAFTTKELRELMSLPNASMRPINPSLLEAPPGVKLSRQQSRMMDVLKKGSQNAWGTTPRTWSLDFFRSPTGLALPPPESPRNAPAELTLAHTTLAPDPDNPSVMRAVPTGETSTLSTSLVVTSLGFKADPTPFPDLYDPKSAHLRVHAGRVLTASGKPLKNVYSSGWAAMGAKGVLAATMMDAYAVADVVLSDLMDTGGDVRTMAVTPNTESDGELEMQEIGDEVLKLSAEPPDMEKPPEEVINGVEEKKVVTYDDWKKIEAEEVKRGDKAGKERERMEWDEVHQFLKTK</sequence>
<dbReference type="InterPro" id="IPR036188">
    <property type="entry name" value="FAD/NAD-bd_sf"/>
</dbReference>
<dbReference type="InterPro" id="IPR055275">
    <property type="entry name" value="Ferredox_Rdtase"/>
</dbReference>
<dbReference type="AlphaFoldDB" id="A0A8H5GLU4"/>
<dbReference type="PIRSF" id="PIRSF000362">
    <property type="entry name" value="FNR"/>
    <property type="match status" value="1"/>
</dbReference>
<dbReference type="EMBL" id="JAACJM010000020">
    <property type="protein sequence ID" value="KAF5367151.1"/>
    <property type="molecule type" value="Genomic_DNA"/>
</dbReference>
<keyword evidence="6 8" id="KW-0560">Oxidoreductase</keyword>
<evidence type="ECO:0000313" key="11">
    <source>
        <dbReference type="EMBL" id="KAF5367151.1"/>
    </source>
</evidence>
<dbReference type="InterPro" id="IPR021163">
    <property type="entry name" value="Ferredox_Rdtase_adrenod"/>
</dbReference>
<keyword evidence="8" id="KW-0496">Mitochondrion</keyword>